<feature type="binding site" evidence="8">
    <location>
        <begin position="16"/>
        <end position="23"/>
    </location>
    <ligand>
        <name>GTP</name>
        <dbReference type="ChEBI" id="CHEBI:37565"/>
    </ligand>
</feature>
<dbReference type="Pfam" id="PF14492">
    <property type="entry name" value="EFG_III"/>
    <property type="match status" value="1"/>
</dbReference>
<dbReference type="InterPro" id="IPR004161">
    <property type="entry name" value="EFTu-like_2"/>
</dbReference>
<sequence>MATNELTFLRNIGIMAHIDAGKTTTTERILYYTGLTHKIGEVHDGGAVMDWMAQEQERGITITSAATTTFWKYPTIQGKSNEKTQTYKINIIDTPGHVDFTVEVERSLRVLDGAVALFCAVSGVEPQSETVWRQADKYKVPRICFINKMDRAGANFFNALNEIKEKLGTNPVPLQIPIGSEAAFKGVVDLITNEAMIWNEDDLGMTYQVVAIPDDLVETIEEWRQKLIENVASYDEGLMEKFFDNPKAITTDEIRAAVRKAVMDLSFSPVLCGSAFKNKGVQALLDAVCAYLPSPLDLPPVACIHPDTNETAFRKPENSEPFTALAFKIATDPFVGRLAFLRVYAGTLPAGSYVYNNRTGKKERISRLMQMHANKQNPIDTVQAGDICAVVGFKEIKTGDTLTSEKHKAILEAITFPEPVIGYSIEPKKQADQDKLTMSIAKLMEEDPTLRMETNSETGQTILKGMGELHLEIIIDRLKREFKLEINQGAPQVAYKEALTTTITHKEVYKKQTGGRGKFADISFEIGPREKIGEEPIQPGLEFVNKIVGGVIPKEFIPSIQKGFTMAMDNGPLANYPVESMRVKIFHGSYHEVDSDSLSFELAARVGFRAAAQKASPVLLEPIMSIEVATPDEFTGPVTGDLNRRRGIMKGMSSKIGLQMVKADVPLAELFGYVTDLRTITSGRASASLTFSHYEPVPKNLAEGIINKVKGITV</sequence>
<dbReference type="InterPro" id="IPR035649">
    <property type="entry name" value="EFG_V"/>
</dbReference>
<dbReference type="SUPFAM" id="SSF54211">
    <property type="entry name" value="Ribosomal protein S5 domain 2-like"/>
    <property type="match status" value="1"/>
</dbReference>
<dbReference type="PROSITE" id="PS51722">
    <property type="entry name" value="G_TR_2"/>
    <property type="match status" value="1"/>
</dbReference>
<dbReference type="InterPro" id="IPR000795">
    <property type="entry name" value="T_Tr_GTP-bd_dom"/>
</dbReference>
<dbReference type="GO" id="GO:0003924">
    <property type="term" value="F:GTPase activity"/>
    <property type="evidence" value="ECO:0007669"/>
    <property type="project" value="InterPro"/>
</dbReference>
<dbReference type="Gene3D" id="3.30.70.240">
    <property type="match status" value="1"/>
</dbReference>
<dbReference type="NCBIfam" id="TIGR00484">
    <property type="entry name" value="EF-G"/>
    <property type="match status" value="1"/>
</dbReference>
<evidence type="ECO:0000313" key="12">
    <source>
        <dbReference type="Proteomes" id="UP000270927"/>
    </source>
</evidence>
<reference evidence="11 12" key="1">
    <citation type="submission" date="2018-09" db="EMBL/GenBank/DDBJ databases">
        <title>Comparative Genomics of Wolbachia-Cardinium Dual Endosymbiosis in a Plant-Parasitic Nematode.</title>
        <authorList>
            <person name="Brown A.M.V."/>
            <person name="Wasala S.K."/>
            <person name="Howe D.K."/>
            <person name="Peetz A.B."/>
            <person name="Zasada I.A."/>
            <person name="Denver D.R."/>
        </authorList>
    </citation>
    <scope>NUCLEOTIDE SEQUENCE [LARGE SCALE GENOMIC DNA]</scope>
    <source>
        <strain evidence="11 12">Pp_1</strain>
    </source>
</reference>
<dbReference type="RefSeq" id="WP_123663059.1">
    <property type="nucleotide sequence ID" value="NZ_RARA01000025.1"/>
</dbReference>
<dbReference type="GO" id="GO:0005525">
    <property type="term" value="F:GTP binding"/>
    <property type="evidence" value="ECO:0007669"/>
    <property type="project" value="UniProtKB-UniRule"/>
</dbReference>
<comment type="caution">
    <text evidence="11">The sequence shown here is derived from an EMBL/GenBank/DDBJ whole genome shotgun (WGS) entry which is preliminary data.</text>
</comment>
<evidence type="ECO:0000256" key="8">
    <source>
        <dbReference type="HAMAP-Rule" id="MF_00054"/>
    </source>
</evidence>
<dbReference type="InterPro" id="IPR027417">
    <property type="entry name" value="P-loop_NTPase"/>
</dbReference>
<evidence type="ECO:0000256" key="4">
    <source>
        <dbReference type="ARBA" id="ARBA00022768"/>
    </source>
</evidence>
<dbReference type="Gene3D" id="3.30.230.10">
    <property type="match status" value="1"/>
</dbReference>
<evidence type="ECO:0000256" key="2">
    <source>
        <dbReference type="ARBA" id="ARBA00017872"/>
    </source>
</evidence>
<evidence type="ECO:0000256" key="7">
    <source>
        <dbReference type="ARBA" id="ARBA00024731"/>
    </source>
</evidence>
<dbReference type="GO" id="GO:0003746">
    <property type="term" value="F:translation elongation factor activity"/>
    <property type="evidence" value="ECO:0007669"/>
    <property type="project" value="UniProtKB-UniRule"/>
</dbReference>
<dbReference type="CDD" id="cd04088">
    <property type="entry name" value="EFG_mtEFG_II"/>
    <property type="match status" value="1"/>
</dbReference>
<dbReference type="PANTHER" id="PTHR43261">
    <property type="entry name" value="TRANSLATION ELONGATION FACTOR G-RELATED"/>
    <property type="match status" value="1"/>
</dbReference>
<dbReference type="SUPFAM" id="SSF50447">
    <property type="entry name" value="Translation proteins"/>
    <property type="match status" value="1"/>
</dbReference>
<dbReference type="InterPro" id="IPR009022">
    <property type="entry name" value="EFG_III"/>
</dbReference>
<organism evidence="11 12">
    <name type="scientific">Candidatus Cardinium hertigii</name>
    <dbReference type="NCBI Taxonomy" id="247481"/>
    <lineage>
        <taxon>Bacteria</taxon>
        <taxon>Pseudomonadati</taxon>
        <taxon>Bacteroidota</taxon>
        <taxon>Cytophagia</taxon>
        <taxon>Cytophagales</taxon>
        <taxon>Amoebophilaceae</taxon>
        <taxon>Candidatus Cardinium</taxon>
    </lineage>
</organism>
<dbReference type="Pfam" id="PF00009">
    <property type="entry name" value="GTP_EFTU"/>
    <property type="match status" value="1"/>
</dbReference>
<comment type="subcellular location">
    <subcellularLocation>
        <location evidence="8">Cytoplasm</location>
    </subcellularLocation>
</comment>
<feature type="domain" description="Tr-type G" evidence="9">
    <location>
        <begin position="7"/>
        <end position="296"/>
    </location>
</feature>
<dbReference type="NCBIfam" id="NF009381">
    <property type="entry name" value="PRK12740.1-5"/>
    <property type="match status" value="1"/>
</dbReference>
<gene>
    <name evidence="8 11" type="primary">fusA</name>
    <name evidence="10" type="ORF">EDM02_03350</name>
    <name evidence="11" type="ORF">EDM02_03690</name>
</gene>
<dbReference type="CDD" id="cd01886">
    <property type="entry name" value="EF-G"/>
    <property type="match status" value="1"/>
</dbReference>
<dbReference type="SMART" id="SM00838">
    <property type="entry name" value="EFG_C"/>
    <property type="match status" value="1"/>
</dbReference>
<evidence type="ECO:0000313" key="10">
    <source>
        <dbReference type="EMBL" id="ROT47174.1"/>
    </source>
</evidence>
<keyword evidence="12" id="KW-1185">Reference proteome</keyword>
<dbReference type="Pfam" id="PF03764">
    <property type="entry name" value="EFG_IV"/>
    <property type="match status" value="1"/>
</dbReference>
<comment type="function">
    <text evidence="7 8">Catalyzes the GTP-dependent ribosomal translocation step during translation elongation. During this step, the ribosome changes from the pre-translocational (PRE) to the post-translocational (POST) state as the newly formed A-site-bound peptidyl-tRNA and P-site-bound deacylated tRNA move to the P and E sites, respectively. Catalyzes the coordinated movement of the two tRNA molecules, the mRNA and conformational changes in the ribosome.</text>
</comment>
<dbReference type="InterPro" id="IPR005517">
    <property type="entry name" value="Transl_elong_EFG/EF2_IV"/>
</dbReference>
<dbReference type="InterPro" id="IPR009000">
    <property type="entry name" value="Transl_B-barrel_sf"/>
</dbReference>
<dbReference type="CDD" id="cd16262">
    <property type="entry name" value="EFG_III"/>
    <property type="match status" value="1"/>
</dbReference>
<protein>
    <recommendedName>
        <fullName evidence="2 8">Elongation factor G</fullName>
        <shortName evidence="8">EF-G</shortName>
    </recommendedName>
</protein>
<dbReference type="InterPro" id="IPR020568">
    <property type="entry name" value="Ribosomal_Su5_D2-typ_SF"/>
</dbReference>
<dbReference type="Pfam" id="PF00679">
    <property type="entry name" value="EFG_C"/>
    <property type="match status" value="1"/>
</dbReference>
<dbReference type="CDD" id="cd01434">
    <property type="entry name" value="EFG_mtEFG1_IV"/>
    <property type="match status" value="1"/>
</dbReference>
<feature type="binding site" evidence="8">
    <location>
        <begin position="147"/>
        <end position="150"/>
    </location>
    <ligand>
        <name>GTP</name>
        <dbReference type="ChEBI" id="CHEBI:37565"/>
    </ligand>
</feature>
<dbReference type="EMBL" id="RARA01000025">
    <property type="protein sequence ID" value="ROT47174.1"/>
    <property type="molecule type" value="Genomic_DNA"/>
</dbReference>
<keyword evidence="6 8" id="KW-0342">GTP-binding</keyword>
<dbReference type="InterPro" id="IPR000640">
    <property type="entry name" value="EFG_V-like"/>
</dbReference>
<evidence type="ECO:0000256" key="5">
    <source>
        <dbReference type="ARBA" id="ARBA00022917"/>
    </source>
</evidence>
<dbReference type="HAMAP" id="MF_00054_B">
    <property type="entry name" value="EF_G_EF_2_B"/>
    <property type="match status" value="1"/>
</dbReference>
<dbReference type="FunFam" id="3.30.70.240:FF:000001">
    <property type="entry name" value="Elongation factor G"/>
    <property type="match status" value="1"/>
</dbReference>
<dbReference type="InterPro" id="IPR035647">
    <property type="entry name" value="EFG_III/V"/>
</dbReference>
<keyword evidence="4 8" id="KW-0251">Elongation factor</keyword>
<evidence type="ECO:0000259" key="9">
    <source>
        <dbReference type="PROSITE" id="PS51722"/>
    </source>
</evidence>
<evidence type="ECO:0000256" key="6">
    <source>
        <dbReference type="ARBA" id="ARBA00023134"/>
    </source>
</evidence>
<dbReference type="Gene3D" id="2.40.30.10">
    <property type="entry name" value="Translation factors"/>
    <property type="match status" value="1"/>
</dbReference>
<dbReference type="FunFam" id="3.40.50.300:FF:000029">
    <property type="entry name" value="Elongation factor G"/>
    <property type="match status" value="1"/>
</dbReference>
<dbReference type="Proteomes" id="UP000270927">
    <property type="component" value="Unassembled WGS sequence"/>
</dbReference>
<name>A0A3N2QBV3_9BACT</name>
<dbReference type="EMBL" id="RARA01000025">
    <property type="protein sequence ID" value="ROT47231.1"/>
    <property type="molecule type" value="Genomic_DNA"/>
</dbReference>
<dbReference type="Gene3D" id="3.30.70.870">
    <property type="entry name" value="Elongation Factor G (Translational Gtpase), domain 3"/>
    <property type="match status" value="1"/>
</dbReference>
<dbReference type="PRINTS" id="PR00315">
    <property type="entry name" value="ELONGATNFCT"/>
</dbReference>
<dbReference type="FunFam" id="3.30.70.870:FF:000001">
    <property type="entry name" value="Elongation factor G"/>
    <property type="match status" value="1"/>
</dbReference>
<dbReference type="OrthoDB" id="9801591at2"/>
<dbReference type="GO" id="GO:0005737">
    <property type="term" value="C:cytoplasm"/>
    <property type="evidence" value="ECO:0007669"/>
    <property type="project" value="UniProtKB-SubCell"/>
</dbReference>
<keyword evidence="3 8" id="KW-0547">Nucleotide-binding</keyword>
<dbReference type="InterPro" id="IPR047872">
    <property type="entry name" value="EFG_IV"/>
</dbReference>
<evidence type="ECO:0000313" key="11">
    <source>
        <dbReference type="EMBL" id="ROT47231.1"/>
    </source>
</evidence>
<dbReference type="PROSITE" id="PS00301">
    <property type="entry name" value="G_TR_1"/>
    <property type="match status" value="1"/>
</dbReference>
<comment type="similarity">
    <text evidence="1 8">Belongs to the TRAFAC class translation factor GTPase superfamily. Classic translation factor GTPase family. EF-G/EF-2 subfamily.</text>
</comment>
<dbReference type="InterPro" id="IPR014721">
    <property type="entry name" value="Ribsml_uS5_D2-typ_fold_subgr"/>
</dbReference>
<dbReference type="GO" id="GO:0032790">
    <property type="term" value="P:ribosome disassembly"/>
    <property type="evidence" value="ECO:0007669"/>
    <property type="project" value="TreeGrafter"/>
</dbReference>
<dbReference type="PANTHER" id="PTHR43261:SF1">
    <property type="entry name" value="RIBOSOME-RELEASING FACTOR 2, MITOCHONDRIAL"/>
    <property type="match status" value="1"/>
</dbReference>
<dbReference type="InterPro" id="IPR031157">
    <property type="entry name" value="G_TR_CS"/>
</dbReference>
<dbReference type="SUPFAM" id="SSF54980">
    <property type="entry name" value="EF-G C-terminal domain-like"/>
    <property type="match status" value="2"/>
</dbReference>
<dbReference type="InterPro" id="IPR041095">
    <property type="entry name" value="EFG_II"/>
</dbReference>
<evidence type="ECO:0000256" key="1">
    <source>
        <dbReference type="ARBA" id="ARBA00005870"/>
    </source>
</evidence>
<dbReference type="CDD" id="cd03713">
    <property type="entry name" value="EFG_mtEFG_C"/>
    <property type="match status" value="1"/>
</dbReference>
<dbReference type="InterPro" id="IPR005225">
    <property type="entry name" value="Small_GTP-bd"/>
</dbReference>
<keyword evidence="8" id="KW-0963">Cytoplasm</keyword>
<dbReference type="SMART" id="SM00889">
    <property type="entry name" value="EFG_IV"/>
    <property type="match status" value="1"/>
</dbReference>
<dbReference type="Pfam" id="PF03144">
    <property type="entry name" value="GTP_EFTU_D2"/>
    <property type="match status" value="1"/>
</dbReference>
<dbReference type="Gene3D" id="3.40.50.300">
    <property type="entry name" value="P-loop containing nucleotide triphosphate hydrolases"/>
    <property type="match status" value="1"/>
</dbReference>
<dbReference type="FunFam" id="2.40.30.10:FF:000006">
    <property type="entry name" value="Elongation factor G"/>
    <property type="match status" value="1"/>
</dbReference>
<keyword evidence="5 8" id="KW-0648">Protein biosynthesis</keyword>
<dbReference type="InterPro" id="IPR004540">
    <property type="entry name" value="Transl_elong_EFG/EF2"/>
</dbReference>
<proteinExistence type="inferred from homology"/>
<dbReference type="SUPFAM" id="SSF52540">
    <property type="entry name" value="P-loop containing nucleoside triphosphate hydrolases"/>
    <property type="match status" value="1"/>
</dbReference>
<feature type="binding site" evidence="8">
    <location>
        <begin position="93"/>
        <end position="97"/>
    </location>
    <ligand>
        <name>GTP</name>
        <dbReference type="ChEBI" id="CHEBI:37565"/>
    </ligand>
</feature>
<accession>A0A3N2QBV3</accession>
<evidence type="ECO:0000256" key="3">
    <source>
        <dbReference type="ARBA" id="ARBA00022741"/>
    </source>
</evidence>
<dbReference type="NCBIfam" id="TIGR00231">
    <property type="entry name" value="small_GTP"/>
    <property type="match status" value="1"/>
</dbReference>
<dbReference type="AlphaFoldDB" id="A0A3N2QBV3"/>